<keyword evidence="5 8" id="KW-1133">Transmembrane helix</keyword>
<dbReference type="Pfam" id="PF00324">
    <property type="entry name" value="AA_permease"/>
    <property type="match status" value="1"/>
</dbReference>
<dbReference type="AlphaFoldDB" id="A0A5C2SY45"/>
<evidence type="ECO:0000256" key="7">
    <source>
        <dbReference type="SAM" id="MobiDB-lite"/>
    </source>
</evidence>
<dbReference type="InterPro" id="IPR050524">
    <property type="entry name" value="APC_YAT"/>
</dbReference>
<evidence type="ECO:0000313" key="11">
    <source>
        <dbReference type="Proteomes" id="UP000313359"/>
    </source>
</evidence>
<evidence type="ECO:0000256" key="1">
    <source>
        <dbReference type="ARBA" id="ARBA00004141"/>
    </source>
</evidence>
<keyword evidence="6 8" id="KW-0472">Membrane</keyword>
<evidence type="ECO:0000256" key="2">
    <source>
        <dbReference type="ARBA" id="ARBA00022448"/>
    </source>
</evidence>
<protein>
    <recommendedName>
        <fullName evidence="9">Amino acid permease/ SLC12A domain-containing protein</fullName>
    </recommendedName>
</protein>
<dbReference type="PROSITE" id="PS00218">
    <property type="entry name" value="AMINO_ACID_PERMEASE_1"/>
    <property type="match status" value="1"/>
</dbReference>
<evidence type="ECO:0000256" key="6">
    <source>
        <dbReference type="ARBA" id="ARBA00023136"/>
    </source>
</evidence>
<evidence type="ECO:0000256" key="3">
    <source>
        <dbReference type="ARBA" id="ARBA00022692"/>
    </source>
</evidence>
<comment type="subcellular location">
    <subcellularLocation>
        <location evidence="1">Membrane</location>
        <topology evidence="1">Multi-pass membrane protein</topology>
    </subcellularLocation>
</comment>
<dbReference type="PANTHER" id="PTHR43341:SF3">
    <property type="entry name" value="AMINO-ACID PERMEASE PB1C11.02-RELATED"/>
    <property type="match status" value="1"/>
</dbReference>
<feature type="transmembrane region" description="Helical" evidence="8">
    <location>
        <begin position="456"/>
        <end position="479"/>
    </location>
</feature>
<feature type="transmembrane region" description="Helical" evidence="8">
    <location>
        <begin position="69"/>
        <end position="93"/>
    </location>
</feature>
<feature type="transmembrane region" description="Helical" evidence="8">
    <location>
        <begin position="171"/>
        <end position="192"/>
    </location>
</feature>
<accession>A0A5C2SY45</accession>
<dbReference type="GO" id="GO:0015171">
    <property type="term" value="F:amino acid transmembrane transporter activity"/>
    <property type="evidence" value="ECO:0007669"/>
    <property type="project" value="TreeGrafter"/>
</dbReference>
<dbReference type="InterPro" id="IPR004841">
    <property type="entry name" value="AA-permease/SLC12A_dom"/>
</dbReference>
<evidence type="ECO:0000259" key="9">
    <source>
        <dbReference type="Pfam" id="PF00324"/>
    </source>
</evidence>
<feature type="transmembrane region" description="Helical" evidence="8">
    <location>
        <begin position="385"/>
        <end position="406"/>
    </location>
</feature>
<dbReference type="EMBL" id="ML122250">
    <property type="protein sequence ID" value="RPD67528.1"/>
    <property type="molecule type" value="Genomic_DNA"/>
</dbReference>
<feature type="transmembrane region" description="Helical" evidence="8">
    <location>
        <begin position="99"/>
        <end position="117"/>
    </location>
</feature>
<evidence type="ECO:0000256" key="8">
    <source>
        <dbReference type="SAM" id="Phobius"/>
    </source>
</evidence>
<feature type="transmembrane region" description="Helical" evidence="8">
    <location>
        <begin position="129"/>
        <end position="151"/>
    </location>
</feature>
<feature type="transmembrane region" description="Helical" evidence="8">
    <location>
        <begin position="412"/>
        <end position="435"/>
    </location>
</feature>
<dbReference type="OrthoDB" id="3900342at2759"/>
<feature type="region of interest" description="Disordered" evidence="7">
    <location>
        <begin position="1"/>
        <end position="22"/>
    </location>
</feature>
<gene>
    <name evidence="10" type="ORF">L227DRAFT_582755</name>
</gene>
<evidence type="ECO:0000256" key="4">
    <source>
        <dbReference type="ARBA" id="ARBA00022970"/>
    </source>
</evidence>
<keyword evidence="11" id="KW-1185">Reference proteome</keyword>
<reference evidence="10" key="1">
    <citation type="journal article" date="2018" name="Genome Biol. Evol.">
        <title>Genomics and development of Lentinus tigrinus, a white-rot wood-decaying mushroom with dimorphic fruiting bodies.</title>
        <authorList>
            <person name="Wu B."/>
            <person name="Xu Z."/>
            <person name="Knudson A."/>
            <person name="Carlson A."/>
            <person name="Chen N."/>
            <person name="Kovaka S."/>
            <person name="LaButti K."/>
            <person name="Lipzen A."/>
            <person name="Pennachio C."/>
            <person name="Riley R."/>
            <person name="Schakwitz W."/>
            <person name="Umezawa K."/>
            <person name="Ohm R.A."/>
            <person name="Grigoriev I.V."/>
            <person name="Nagy L.G."/>
            <person name="Gibbons J."/>
            <person name="Hibbett D."/>
        </authorList>
    </citation>
    <scope>NUCLEOTIDE SEQUENCE [LARGE SCALE GENOMIC DNA]</scope>
    <source>
        <strain evidence="10">ALCF2SS1-6</strain>
    </source>
</reference>
<organism evidence="10 11">
    <name type="scientific">Lentinus tigrinus ALCF2SS1-6</name>
    <dbReference type="NCBI Taxonomy" id="1328759"/>
    <lineage>
        <taxon>Eukaryota</taxon>
        <taxon>Fungi</taxon>
        <taxon>Dikarya</taxon>
        <taxon>Basidiomycota</taxon>
        <taxon>Agaricomycotina</taxon>
        <taxon>Agaricomycetes</taxon>
        <taxon>Polyporales</taxon>
        <taxon>Polyporaceae</taxon>
        <taxon>Lentinus</taxon>
    </lineage>
</organism>
<keyword evidence="3 8" id="KW-0812">Transmembrane</keyword>
<dbReference type="InterPro" id="IPR004840">
    <property type="entry name" value="Amino_acid_permease_CS"/>
</dbReference>
<evidence type="ECO:0000256" key="5">
    <source>
        <dbReference type="ARBA" id="ARBA00022989"/>
    </source>
</evidence>
<sequence>MAADIPEVRTTSWLDDEETKEKIPDAQADVLEKGSLDHGAKKPSVWKRVLVGNASEDNETKRAMQSRHLTMIAIGGTIGTGIFLSAGSAIAVAGPAGALLSYFTVGVFCYGVVISLGEMAAYIPVSGSFATYGSRFFSPALGFTIGCNYWLQCELTAAAVILQYWDSKITAWEWALVIITPIFLMQLIHVRVYGESEYWFAMIKVLMIIVFIFVGLIYDWGGVHGHPGPGLSNFQNGQAFIGGFSAFAQTFVYAFYSYGGVELVSLAAGESASPHKAVPRAVRATFFRIVIFYILTMLTIGLNINWQDPTLLNAASDSSVAASPLTVVFQRAGFGAAVHVVNAVLLTAVLSATNSCFYASSRMLLALARAGQAPRIFGWVNGRGVPVPSLLLSLAVSFVTFLTTIWGEGVVFTWLLNLTGISSLLVWGTIGIISLRFRAAWKAQGRPLADLPYTQPLFPVLPLITIVLAVAMFAAQGYASVVQQPFSARNVVATYIGLAVYIACYIGYWLYELLWLRKTQHMVPLMEVDLDTDAVWAPGEGVRIREEEAAAWEKRDATDVAEGRRARVWVRKVWRVLT</sequence>
<dbReference type="STRING" id="1328759.A0A5C2SY45"/>
<feature type="transmembrane region" description="Helical" evidence="8">
    <location>
        <begin position="491"/>
        <end position="511"/>
    </location>
</feature>
<feature type="transmembrane region" description="Helical" evidence="8">
    <location>
        <begin position="199"/>
        <end position="218"/>
    </location>
</feature>
<feature type="transmembrane region" description="Helical" evidence="8">
    <location>
        <begin position="238"/>
        <end position="256"/>
    </location>
</feature>
<dbReference type="Proteomes" id="UP000313359">
    <property type="component" value="Unassembled WGS sequence"/>
</dbReference>
<evidence type="ECO:0000313" key="10">
    <source>
        <dbReference type="EMBL" id="RPD67528.1"/>
    </source>
</evidence>
<dbReference type="PIRSF" id="PIRSF006060">
    <property type="entry name" value="AA_transporter"/>
    <property type="match status" value="1"/>
</dbReference>
<dbReference type="Gene3D" id="1.20.1740.10">
    <property type="entry name" value="Amino acid/polyamine transporter I"/>
    <property type="match status" value="1"/>
</dbReference>
<dbReference type="FunFam" id="1.20.1740.10:FF:000001">
    <property type="entry name" value="Amino acid permease"/>
    <property type="match status" value="1"/>
</dbReference>
<feature type="transmembrane region" description="Helical" evidence="8">
    <location>
        <begin position="336"/>
        <end position="359"/>
    </location>
</feature>
<feature type="domain" description="Amino acid permease/ SLC12A" evidence="9">
    <location>
        <begin position="68"/>
        <end position="518"/>
    </location>
</feature>
<keyword evidence="4" id="KW-0029">Amino-acid transport</keyword>
<feature type="transmembrane region" description="Helical" evidence="8">
    <location>
        <begin position="286"/>
        <end position="306"/>
    </location>
</feature>
<proteinExistence type="predicted"/>
<dbReference type="PANTHER" id="PTHR43341">
    <property type="entry name" value="AMINO ACID PERMEASE"/>
    <property type="match status" value="1"/>
</dbReference>
<name>A0A5C2SY45_9APHY</name>
<keyword evidence="2" id="KW-0813">Transport</keyword>
<dbReference type="GO" id="GO:0016020">
    <property type="term" value="C:membrane"/>
    <property type="evidence" value="ECO:0007669"/>
    <property type="project" value="UniProtKB-SubCell"/>
</dbReference>